<dbReference type="GO" id="GO:0006508">
    <property type="term" value="P:proteolysis"/>
    <property type="evidence" value="ECO:0007669"/>
    <property type="project" value="InterPro"/>
</dbReference>
<reference evidence="3" key="1">
    <citation type="journal article" date="2014" name="Int. J. Syst. Evol. Microbiol.">
        <title>Complete genome sequence of Corynebacterium casei LMG S-19264T (=DSM 44701T), isolated from a smear-ripened cheese.</title>
        <authorList>
            <consortium name="US DOE Joint Genome Institute (JGI-PGF)"/>
            <person name="Walter F."/>
            <person name="Albersmeier A."/>
            <person name="Kalinowski J."/>
            <person name="Ruckert C."/>
        </authorList>
    </citation>
    <scope>NUCLEOTIDE SEQUENCE</scope>
    <source>
        <strain evidence="3">CGMCC 1.3617</strain>
    </source>
</reference>
<dbReference type="RefSeq" id="WP_188968224.1">
    <property type="nucleotide sequence ID" value="NZ_BMKW01000007.1"/>
</dbReference>
<keyword evidence="1" id="KW-0732">Signal</keyword>
<dbReference type="EMBL" id="BMKW01000007">
    <property type="protein sequence ID" value="GGJ22038.1"/>
    <property type="molecule type" value="Genomic_DNA"/>
</dbReference>
<keyword evidence="4" id="KW-1185">Reference proteome</keyword>
<dbReference type="Proteomes" id="UP000661507">
    <property type="component" value="Unassembled WGS sequence"/>
</dbReference>
<accession>A0A917KQ03</accession>
<dbReference type="PANTHER" id="PTHR22576">
    <property type="entry name" value="MUCOSA ASSOCIATED LYMPHOID TISSUE LYMPHOMA TRANSLOCATION PROTEIN 1/PARACASPASE"/>
    <property type="match status" value="1"/>
</dbReference>
<dbReference type="InterPro" id="IPR029030">
    <property type="entry name" value="Caspase-like_dom_sf"/>
</dbReference>
<feature type="domain" description="Caspase family p20" evidence="2">
    <location>
        <begin position="20"/>
        <end position="149"/>
    </location>
</feature>
<proteinExistence type="predicted"/>
<dbReference type="GO" id="GO:0004197">
    <property type="term" value="F:cysteine-type endopeptidase activity"/>
    <property type="evidence" value="ECO:0007669"/>
    <property type="project" value="InterPro"/>
</dbReference>
<reference evidence="3" key="2">
    <citation type="submission" date="2020-09" db="EMBL/GenBank/DDBJ databases">
        <authorList>
            <person name="Sun Q."/>
            <person name="Zhou Y."/>
        </authorList>
    </citation>
    <scope>NUCLEOTIDE SEQUENCE</scope>
    <source>
        <strain evidence="3">CGMCC 1.3617</strain>
    </source>
</reference>
<dbReference type="PANTHER" id="PTHR22576:SF37">
    <property type="entry name" value="MUCOSA-ASSOCIATED LYMPHOID TISSUE LYMPHOMA TRANSLOCATION PROTEIN 1"/>
    <property type="match status" value="1"/>
</dbReference>
<dbReference type="SUPFAM" id="SSF52129">
    <property type="entry name" value="Caspase-like"/>
    <property type="match status" value="1"/>
</dbReference>
<dbReference type="InterPro" id="IPR001309">
    <property type="entry name" value="Pept_C14_p20"/>
</dbReference>
<dbReference type="PROSITE" id="PS50208">
    <property type="entry name" value="CASPASE_P20"/>
    <property type="match status" value="1"/>
</dbReference>
<organism evidence="3 4">
    <name type="scientific">Neoroseomonas lacus</name>
    <dbReference type="NCBI Taxonomy" id="287609"/>
    <lineage>
        <taxon>Bacteria</taxon>
        <taxon>Pseudomonadati</taxon>
        <taxon>Pseudomonadota</taxon>
        <taxon>Alphaproteobacteria</taxon>
        <taxon>Acetobacterales</taxon>
        <taxon>Acetobacteraceae</taxon>
        <taxon>Neoroseomonas</taxon>
    </lineage>
</organism>
<protein>
    <recommendedName>
        <fullName evidence="2">Caspase family p20 domain-containing protein</fullName>
    </recommendedName>
</protein>
<sequence length="502" mass="53751">MRRLILGLVLALMPLADALAQRVALVVGASAYRNVPALTNTLNDAQDLAATLRRLGFQTDLVLDPDRGQLEQAVRRLGQAARGAEAALFFFAGHALEAGGRNWLLPVTADINNERDLRFEAFDMDILTEQLDGVARLTLLLLDACRDNPFRLRLASGTRSAAGGAGLGQVHAAVGTLVAFATAPGTVAADGAGRNSPFTAALLHRLETPGLELRQMLAEVRREVREATGGRQIPWEHSALEGAFYFAGGPASSPAGSELLFWESVRNSADRRDVEAYLARYPQGSFAEPARERLHAFDDAAARTASEPAAALTEDSLAAALAAQLPIGEARRIASAYMAERGSKAVAVNPIRRRSLRFTSLPEDSEAGEMVLERCQIFFATPCLLVAVDGRLTPGRRAEAMPRVVYAGSFDPAQVPGQAPSRRQPGSDLARYVAGRDHKAMAIHGSGRLYWRTGAASAADAEEAALQACTQASTRANREGPCLLYAVGDRVVLPERRRSAAR</sequence>
<evidence type="ECO:0000313" key="4">
    <source>
        <dbReference type="Proteomes" id="UP000661507"/>
    </source>
</evidence>
<evidence type="ECO:0000313" key="3">
    <source>
        <dbReference type="EMBL" id="GGJ22038.1"/>
    </source>
</evidence>
<dbReference type="InterPro" id="IPR052039">
    <property type="entry name" value="Caspase-related_regulators"/>
</dbReference>
<dbReference type="AlphaFoldDB" id="A0A917KQ03"/>
<dbReference type="InterPro" id="IPR011600">
    <property type="entry name" value="Pept_C14_caspase"/>
</dbReference>
<comment type="caution">
    <text evidence="3">The sequence shown here is derived from an EMBL/GenBank/DDBJ whole genome shotgun (WGS) entry which is preliminary data.</text>
</comment>
<dbReference type="Pfam" id="PF00656">
    <property type="entry name" value="Peptidase_C14"/>
    <property type="match status" value="1"/>
</dbReference>
<evidence type="ECO:0000259" key="2">
    <source>
        <dbReference type="PROSITE" id="PS50208"/>
    </source>
</evidence>
<feature type="signal peptide" evidence="1">
    <location>
        <begin position="1"/>
        <end position="20"/>
    </location>
</feature>
<name>A0A917KQ03_9PROT</name>
<gene>
    <name evidence="3" type="ORF">GCM10011320_31600</name>
</gene>
<evidence type="ECO:0000256" key="1">
    <source>
        <dbReference type="SAM" id="SignalP"/>
    </source>
</evidence>
<dbReference type="Gene3D" id="3.40.50.1460">
    <property type="match status" value="1"/>
</dbReference>
<feature type="chain" id="PRO_5037848176" description="Caspase family p20 domain-containing protein" evidence="1">
    <location>
        <begin position="21"/>
        <end position="502"/>
    </location>
</feature>